<dbReference type="OrthoDB" id="5095673at2759"/>
<dbReference type="Proteomes" id="UP000622797">
    <property type="component" value="Unassembled WGS sequence"/>
</dbReference>
<reference evidence="2" key="2">
    <citation type="submission" date="2020-05" db="EMBL/GenBank/DDBJ databases">
        <authorList>
            <person name="Kim H.-S."/>
            <person name="Proctor R.H."/>
            <person name="Brown D.W."/>
        </authorList>
    </citation>
    <scope>NUCLEOTIDE SEQUENCE</scope>
    <source>
        <strain evidence="2">NRRL 20472</strain>
    </source>
</reference>
<proteinExistence type="predicted"/>
<gene>
    <name evidence="2" type="ORF">FSARC_1532</name>
</gene>
<dbReference type="EMBL" id="JABEXW010000081">
    <property type="protein sequence ID" value="KAF4971733.1"/>
    <property type="molecule type" value="Genomic_DNA"/>
</dbReference>
<protein>
    <submittedName>
        <fullName evidence="2">Uncharacterized protein</fullName>
    </submittedName>
</protein>
<keyword evidence="3" id="KW-1185">Reference proteome</keyword>
<evidence type="ECO:0000313" key="3">
    <source>
        <dbReference type="Proteomes" id="UP000622797"/>
    </source>
</evidence>
<name>A0A8H4XE24_9HYPO</name>
<evidence type="ECO:0000313" key="2">
    <source>
        <dbReference type="EMBL" id="KAF4971733.1"/>
    </source>
</evidence>
<dbReference type="AlphaFoldDB" id="A0A8H4XE24"/>
<feature type="region of interest" description="Disordered" evidence="1">
    <location>
        <begin position="46"/>
        <end position="66"/>
    </location>
</feature>
<evidence type="ECO:0000256" key="1">
    <source>
        <dbReference type="SAM" id="MobiDB-lite"/>
    </source>
</evidence>
<accession>A0A8H4XE24</accession>
<organism evidence="2 3">
    <name type="scientific">Fusarium sarcochroum</name>
    <dbReference type="NCBI Taxonomy" id="1208366"/>
    <lineage>
        <taxon>Eukaryota</taxon>
        <taxon>Fungi</taxon>
        <taxon>Dikarya</taxon>
        <taxon>Ascomycota</taxon>
        <taxon>Pezizomycotina</taxon>
        <taxon>Sordariomycetes</taxon>
        <taxon>Hypocreomycetidae</taxon>
        <taxon>Hypocreales</taxon>
        <taxon>Nectriaceae</taxon>
        <taxon>Fusarium</taxon>
        <taxon>Fusarium lateritium species complex</taxon>
    </lineage>
</organism>
<sequence>MPSNSNPSYTVTTGDTTRVNTDAPMLTYFIHDTSSLQDRLIMRAAAESSQAVKNEASHSDSKDAKL</sequence>
<feature type="compositionally biased region" description="Basic and acidic residues" evidence="1">
    <location>
        <begin position="55"/>
        <end position="66"/>
    </location>
</feature>
<reference evidence="2" key="1">
    <citation type="journal article" date="2020" name="BMC Genomics">
        <title>Correction to: Identification and distribution of gene clusters required for synthesis of sphingolipid metabolism inhibitors in diverse species of the filamentous fungus Fusarium.</title>
        <authorList>
            <person name="Kim H.S."/>
            <person name="Lohmar J.M."/>
            <person name="Busman M."/>
            <person name="Brown D.W."/>
            <person name="Naumann T.A."/>
            <person name="Divon H.H."/>
            <person name="Lysoe E."/>
            <person name="Uhlig S."/>
            <person name="Proctor R.H."/>
        </authorList>
    </citation>
    <scope>NUCLEOTIDE SEQUENCE</scope>
    <source>
        <strain evidence="2">NRRL 20472</strain>
    </source>
</reference>
<comment type="caution">
    <text evidence="2">The sequence shown here is derived from an EMBL/GenBank/DDBJ whole genome shotgun (WGS) entry which is preliminary data.</text>
</comment>